<feature type="coiled-coil region" evidence="1">
    <location>
        <begin position="64"/>
        <end position="101"/>
    </location>
</feature>
<keyword evidence="4" id="KW-1185">Reference proteome</keyword>
<reference evidence="3 4" key="1">
    <citation type="submission" date="2021-03" db="EMBL/GenBank/DDBJ databases">
        <title>Genomic Encyclopedia of Type Strains, Phase IV (KMG-IV): sequencing the most valuable type-strain genomes for metagenomic binning, comparative biology and taxonomic classification.</title>
        <authorList>
            <person name="Goeker M."/>
        </authorList>
    </citation>
    <scope>NUCLEOTIDE SEQUENCE [LARGE SCALE GENOMIC DNA]</scope>
    <source>
        <strain evidence="3 4">DSM 6139</strain>
    </source>
</reference>
<evidence type="ECO:0000256" key="1">
    <source>
        <dbReference type="SAM" id="Coils"/>
    </source>
</evidence>
<sequence>MKFQLTQEFIIALAVGLAIYLSAVTSVYMVFGPLSKGKSRLNIKKRKQEAPASENSEESVRAIVEELENEKLKSSGNINELDEEIARQEEILKKLKEAREKKS</sequence>
<feature type="transmembrane region" description="Helical" evidence="2">
    <location>
        <begin position="9"/>
        <end position="31"/>
    </location>
</feature>
<dbReference type="Proteomes" id="UP001519271">
    <property type="component" value="Unassembled WGS sequence"/>
</dbReference>
<keyword evidence="2" id="KW-1133">Transmembrane helix</keyword>
<dbReference type="EMBL" id="JAGGKC010000061">
    <property type="protein sequence ID" value="MBP1920998.1"/>
    <property type="molecule type" value="Genomic_DNA"/>
</dbReference>
<dbReference type="RefSeq" id="WP_209461145.1">
    <property type="nucleotide sequence ID" value="NZ_JAGGKC010000061.1"/>
</dbReference>
<proteinExistence type="predicted"/>
<protein>
    <submittedName>
        <fullName evidence="3">Uncharacterized protein</fullName>
    </submittedName>
</protein>
<name>A0ABS4G8V7_9CLOT</name>
<keyword evidence="2" id="KW-0472">Membrane</keyword>
<gene>
    <name evidence="3" type="ORF">J2Z34_003521</name>
</gene>
<comment type="caution">
    <text evidence="3">The sequence shown here is derived from an EMBL/GenBank/DDBJ whole genome shotgun (WGS) entry which is preliminary data.</text>
</comment>
<evidence type="ECO:0000313" key="4">
    <source>
        <dbReference type="Proteomes" id="UP001519271"/>
    </source>
</evidence>
<keyword evidence="1" id="KW-0175">Coiled coil</keyword>
<keyword evidence="2" id="KW-0812">Transmembrane</keyword>
<evidence type="ECO:0000256" key="2">
    <source>
        <dbReference type="SAM" id="Phobius"/>
    </source>
</evidence>
<evidence type="ECO:0000313" key="3">
    <source>
        <dbReference type="EMBL" id="MBP1920998.1"/>
    </source>
</evidence>
<accession>A0ABS4G8V7</accession>
<organism evidence="3 4">
    <name type="scientific">Youngiibacter multivorans</name>
    <dbReference type="NCBI Taxonomy" id="937251"/>
    <lineage>
        <taxon>Bacteria</taxon>
        <taxon>Bacillati</taxon>
        <taxon>Bacillota</taxon>
        <taxon>Clostridia</taxon>
        <taxon>Eubacteriales</taxon>
        <taxon>Clostridiaceae</taxon>
        <taxon>Youngiibacter</taxon>
    </lineage>
</organism>